<comment type="subcellular location">
    <subcellularLocation>
        <location evidence="1">Cytoplasm</location>
    </subcellularLocation>
</comment>
<evidence type="ECO:0000256" key="4">
    <source>
        <dbReference type="ARBA" id="ARBA00023125"/>
    </source>
</evidence>
<evidence type="ECO:0000313" key="14">
    <source>
        <dbReference type="Proteomes" id="UP000270205"/>
    </source>
</evidence>
<feature type="domain" description="HTH marR-type" evidence="10">
    <location>
        <begin position="1"/>
        <end position="141"/>
    </location>
</feature>
<dbReference type="GO" id="GO:0003700">
    <property type="term" value="F:DNA-binding transcription factor activity"/>
    <property type="evidence" value="ECO:0007669"/>
    <property type="project" value="InterPro"/>
</dbReference>
<dbReference type="SMART" id="SM00347">
    <property type="entry name" value="HTH_MARR"/>
    <property type="match status" value="1"/>
</dbReference>
<reference evidence="12 14" key="2">
    <citation type="submission" date="2018-11" db="EMBL/GenBank/DDBJ databases">
        <authorList>
            <consortium name="Pathogen Informatics"/>
        </authorList>
    </citation>
    <scope>NUCLEOTIDE SEQUENCE [LARGE SCALE GENOMIC DNA]</scope>
    <source>
        <strain evidence="12 14">NCTC12929</strain>
    </source>
</reference>
<evidence type="ECO:0000256" key="9">
    <source>
        <dbReference type="ARBA" id="ARBA00047207"/>
    </source>
</evidence>
<evidence type="ECO:0000313" key="11">
    <source>
        <dbReference type="EMBL" id="SSZ55551.1"/>
    </source>
</evidence>
<evidence type="ECO:0000256" key="8">
    <source>
        <dbReference type="ARBA" id="ARBA00047188"/>
    </source>
</evidence>
<gene>
    <name evidence="11" type="ORF">NCTC11661_00933</name>
    <name evidence="12" type="ORF">NCTC12929_01484</name>
</gene>
<comment type="similarity">
    <text evidence="7">Belongs to the SarZ family.</text>
</comment>
<keyword evidence="5" id="KW-0804">Transcription</keyword>
<evidence type="ECO:0000313" key="13">
    <source>
        <dbReference type="Proteomes" id="UP000255515"/>
    </source>
</evidence>
<dbReference type="PANTHER" id="PTHR42756:SF1">
    <property type="entry name" value="TRANSCRIPTIONAL REPRESSOR OF EMRAB OPERON"/>
    <property type="match status" value="1"/>
</dbReference>
<dbReference type="PRINTS" id="PR00598">
    <property type="entry name" value="HTHMARR"/>
</dbReference>
<evidence type="ECO:0000256" key="7">
    <source>
        <dbReference type="ARBA" id="ARBA00046337"/>
    </source>
</evidence>
<dbReference type="GO" id="GO:0005737">
    <property type="term" value="C:cytoplasm"/>
    <property type="evidence" value="ECO:0007669"/>
    <property type="project" value="UniProtKB-SubCell"/>
</dbReference>
<dbReference type="RefSeq" id="WP_002664472.1">
    <property type="nucleotide sequence ID" value="NZ_JAXFPJ010000030.1"/>
</dbReference>
<dbReference type="InterPro" id="IPR000835">
    <property type="entry name" value="HTH_MarR-typ"/>
</dbReference>
<dbReference type="Proteomes" id="UP000255515">
    <property type="component" value="Unassembled WGS sequence"/>
</dbReference>
<reference evidence="11 13" key="1">
    <citation type="submission" date="2018-06" db="EMBL/GenBank/DDBJ databases">
        <authorList>
            <consortium name="Pathogen Informatics"/>
            <person name="Doyle S."/>
        </authorList>
    </citation>
    <scope>NUCLEOTIDE SEQUENCE [LARGE SCALE GENOMIC DNA]</scope>
    <source>
        <strain evidence="11 13">NCTC11661</strain>
    </source>
</reference>
<dbReference type="SUPFAM" id="SSF46785">
    <property type="entry name" value="Winged helix' DNA-binding domain"/>
    <property type="match status" value="1"/>
</dbReference>
<dbReference type="EMBL" id="UFTJ01000002">
    <property type="protein sequence ID" value="SSZ55551.1"/>
    <property type="molecule type" value="Genomic_DNA"/>
</dbReference>
<evidence type="ECO:0000256" key="1">
    <source>
        <dbReference type="ARBA" id="ARBA00004496"/>
    </source>
</evidence>
<dbReference type="PANTHER" id="PTHR42756">
    <property type="entry name" value="TRANSCRIPTIONAL REGULATOR, MARR"/>
    <property type="match status" value="1"/>
</dbReference>
<evidence type="ECO:0000256" key="3">
    <source>
        <dbReference type="ARBA" id="ARBA00023026"/>
    </source>
</evidence>
<proteinExistence type="inferred from homology"/>
<protein>
    <recommendedName>
        <fullName evidence="6">HTH-type transcriptional regulator MgrA</fullName>
    </recommendedName>
    <alternativeName>
        <fullName evidence="8">HTH-type transcriptional regulator SarZ</fullName>
    </alternativeName>
    <alternativeName>
        <fullName evidence="9">Staphylococcal accessory regulator Z</fullName>
    </alternativeName>
</protein>
<dbReference type="EMBL" id="UYIV01000001">
    <property type="protein sequence ID" value="VDH04530.1"/>
    <property type="molecule type" value="Genomic_DNA"/>
</dbReference>
<accession>A0A376C060</accession>
<evidence type="ECO:0000313" key="12">
    <source>
        <dbReference type="EMBL" id="VDH04530.1"/>
    </source>
</evidence>
<dbReference type="PROSITE" id="PS01117">
    <property type="entry name" value="HTH_MARR_1"/>
    <property type="match status" value="1"/>
</dbReference>
<evidence type="ECO:0000256" key="2">
    <source>
        <dbReference type="ARBA" id="ARBA00023015"/>
    </source>
</evidence>
<dbReference type="GO" id="GO:0003677">
    <property type="term" value="F:DNA binding"/>
    <property type="evidence" value="ECO:0007669"/>
    <property type="project" value="UniProtKB-KW"/>
</dbReference>
<dbReference type="InterPro" id="IPR055166">
    <property type="entry name" value="Transc_reg_Sar_Rot_HTH"/>
</dbReference>
<name>A0A376C060_9FLAO</name>
<dbReference type="PROSITE" id="PS50995">
    <property type="entry name" value="HTH_MARR_2"/>
    <property type="match status" value="1"/>
</dbReference>
<organism evidence="11 13">
    <name type="scientific">Bergeyella zoohelcum</name>
    <dbReference type="NCBI Taxonomy" id="1015"/>
    <lineage>
        <taxon>Bacteria</taxon>
        <taxon>Pseudomonadati</taxon>
        <taxon>Bacteroidota</taxon>
        <taxon>Flavobacteriia</taxon>
        <taxon>Flavobacteriales</taxon>
        <taxon>Weeksellaceae</taxon>
        <taxon>Bergeyella</taxon>
    </lineage>
</organism>
<sequence length="152" mass="17195">MNNLTNEKVESIDLILKQTWLAVSKMYSEIAQAYDSTTVQALTLLKIDPKHGTRSTDLGPKMAIEPTSLTRIIKLLEDGEYIYKDKGSDDKREVFIKLTEKGVNARNISKEMVLSFNKMIVDKIDAEKLEVFKEVMDTILSLALDAIAKNKK</sequence>
<dbReference type="InterPro" id="IPR036388">
    <property type="entry name" value="WH-like_DNA-bd_sf"/>
</dbReference>
<dbReference type="Pfam" id="PF22381">
    <property type="entry name" value="Staph_reg_Sar_Rot"/>
    <property type="match status" value="1"/>
</dbReference>
<evidence type="ECO:0000259" key="10">
    <source>
        <dbReference type="PROSITE" id="PS50995"/>
    </source>
</evidence>
<dbReference type="AlphaFoldDB" id="A0A376C060"/>
<evidence type="ECO:0000256" key="5">
    <source>
        <dbReference type="ARBA" id="ARBA00023163"/>
    </source>
</evidence>
<dbReference type="InterPro" id="IPR023187">
    <property type="entry name" value="Tscrpt_reg_MarR-type_CS"/>
</dbReference>
<dbReference type="Gene3D" id="1.10.10.10">
    <property type="entry name" value="Winged helix-like DNA-binding domain superfamily/Winged helix DNA-binding domain"/>
    <property type="match status" value="1"/>
</dbReference>
<keyword evidence="4" id="KW-0238">DNA-binding</keyword>
<keyword evidence="2" id="KW-0805">Transcription regulation</keyword>
<evidence type="ECO:0000256" key="6">
    <source>
        <dbReference type="ARBA" id="ARBA00040307"/>
    </source>
</evidence>
<dbReference type="Proteomes" id="UP000270205">
    <property type="component" value="Unassembled WGS sequence"/>
</dbReference>
<dbReference type="InterPro" id="IPR036390">
    <property type="entry name" value="WH_DNA-bd_sf"/>
</dbReference>
<keyword evidence="3" id="KW-0843">Virulence</keyword>